<name>A0A7C9TLC3_9BURK</name>
<dbReference type="EMBL" id="JAAGOH010000035">
    <property type="protein sequence ID" value="NDY93420.1"/>
    <property type="molecule type" value="Genomic_DNA"/>
</dbReference>
<dbReference type="InterPro" id="IPR036388">
    <property type="entry name" value="WH-like_DNA-bd_sf"/>
</dbReference>
<feature type="domain" description="HTH marR-type" evidence="1">
    <location>
        <begin position="23"/>
        <end position="155"/>
    </location>
</feature>
<evidence type="ECO:0000313" key="2">
    <source>
        <dbReference type="EMBL" id="NDY93420.1"/>
    </source>
</evidence>
<comment type="caution">
    <text evidence="2">The sequence shown here is derived from an EMBL/GenBank/DDBJ whole genome shotgun (WGS) entry which is preliminary data.</text>
</comment>
<protein>
    <submittedName>
        <fullName evidence="2">Winged helix-turn-helix transcriptional regulator</fullName>
    </submittedName>
</protein>
<organism evidence="2 3">
    <name type="scientific">Ideonella livida</name>
    <dbReference type="NCBI Taxonomy" id="2707176"/>
    <lineage>
        <taxon>Bacteria</taxon>
        <taxon>Pseudomonadati</taxon>
        <taxon>Pseudomonadota</taxon>
        <taxon>Betaproteobacteria</taxon>
        <taxon>Burkholderiales</taxon>
        <taxon>Sphaerotilaceae</taxon>
        <taxon>Ideonella</taxon>
    </lineage>
</organism>
<dbReference type="InterPro" id="IPR036390">
    <property type="entry name" value="WH_DNA-bd_sf"/>
</dbReference>
<evidence type="ECO:0000313" key="3">
    <source>
        <dbReference type="Proteomes" id="UP000484255"/>
    </source>
</evidence>
<evidence type="ECO:0000259" key="1">
    <source>
        <dbReference type="PROSITE" id="PS50995"/>
    </source>
</evidence>
<keyword evidence="3" id="KW-1185">Reference proteome</keyword>
<dbReference type="SMART" id="SM00347">
    <property type="entry name" value="HTH_MARR"/>
    <property type="match status" value="1"/>
</dbReference>
<dbReference type="Pfam" id="PF12802">
    <property type="entry name" value="MarR_2"/>
    <property type="match status" value="1"/>
</dbReference>
<dbReference type="AlphaFoldDB" id="A0A7C9TLC3"/>
<sequence length="176" mass="18653">MKYRSITQVTPPVAPEAARAVPRGCTNLKLRQLTRLVGRHYDAVVGQATGLKGTQYSLLTAIDKRGPVKPAEVAALLSLDPSTLSRNLARLVEAGWVLQGPGADQRSRLLTLTPAGQALREQGRQAWKAAQLALNARLGEARVAALHQLLDEALDLMAEDAGPRPLAGGEAADDPG</sequence>
<gene>
    <name evidence="2" type="ORF">G3A44_19705</name>
</gene>
<proteinExistence type="predicted"/>
<dbReference type="Gene3D" id="1.10.10.10">
    <property type="entry name" value="Winged helix-like DNA-binding domain superfamily/Winged helix DNA-binding domain"/>
    <property type="match status" value="1"/>
</dbReference>
<dbReference type="GO" id="GO:0006950">
    <property type="term" value="P:response to stress"/>
    <property type="evidence" value="ECO:0007669"/>
    <property type="project" value="TreeGrafter"/>
</dbReference>
<dbReference type="PROSITE" id="PS50995">
    <property type="entry name" value="HTH_MARR_2"/>
    <property type="match status" value="1"/>
</dbReference>
<accession>A0A7C9TLC3</accession>
<dbReference type="GO" id="GO:0003700">
    <property type="term" value="F:DNA-binding transcription factor activity"/>
    <property type="evidence" value="ECO:0007669"/>
    <property type="project" value="InterPro"/>
</dbReference>
<dbReference type="SUPFAM" id="SSF46785">
    <property type="entry name" value="Winged helix' DNA-binding domain"/>
    <property type="match status" value="1"/>
</dbReference>
<dbReference type="Proteomes" id="UP000484255">
    <property type="component" value="Unassembled WGS sequence"/>
</dbReference>
<dbReference type="PANTHER" id="PTHR33164">
    <property type="entry name" value="TRANSCRIPTIONAL REGULATOR, MARR FAMILY"/>
    <property type="match status" value="1"/>
</dbReference>
<dbReference type="InterPro" id="IPR039422">
    <property type="entry name" value="MarR/SlyA-like"/>
</dbReference>
<reference evidence="2 3" key="1">
    <citation type="submission" date="2020-02" db="EMBL/GenBank/DDBJ databases">
        <title>Ideonella bacterium strain TBM-1.</title>
        <authorList>
            <person name="Chen W.-M."/>
        </authorList>
    </citation>
    <scope>NUCLEOTIDE SEQUENCE [LARGE SCALE GENOMIC DNA]</scope>
    <source>
        <strain evidence="2 3">TBM-1</strain>
    </source>
</reference>
<dbReference type="PANTHER" id="PTHR33164:SF105">
    <property type="entry name" value="TRANSCRIPTIONAL REPRESSOR PROTEIN-RELATED"/>
    <property type="match status" value="1"/>
</dbReference>
<dbReference type="InterPro" id="IPR000835">
    <property type="entry name" value="HTH_MarR-typ"/>
</dbReference>